<dbReference type="Proteomes" id="UP000006038">
    <property type="component" value="Chromosome 6"/>
</dbReference>
<organism evidence="4">
    <name type="scientific">Oryza brachyantha</name>
    <name type="common">malo sina</name>
    <dbReference type="NCBI Taxonomy" id="4533"/>
    <lineage>
        <taxon>Eukaryota</taxon>
        <taxon>Viridiplantae</taxon>
        <taxon>Streptophyta</taxon>
        <taxon>Embryophyta</taxon>
        <taxon>Tracheophyta</taxon>
        <taxon>Spermatophyta</taxon>
        <taxon>Magnoliopsida</taxon>
        <taxon>Liliopsida</taxon>
        <taxon>Poales</taxon>
        <taxon>Poaceae</taxon>
        <taxon>BOP clade</taxon>
        <taxon>Oryzoideae</taxon>
        <taxon>Oryzeae</taxon>
        <taxon>Oryzinae</taxon>
        <taxon>Oryza</taxon>
    </lineage>
</organism>
<evidence type="ECO:0000313" key="5">
    <source>
        <dbReference type="Proteomes" id="UP000006038"/>
    </source>
</evidence>
<reference evidence="4" key="2">
    <citation type="submission" date="2013-04" db="UniProtKB">
        <authorList>
            <consortium name="EnsemblPlants"/>
        </authorList>
    </citation>
    <scope>IDENTIFICATION</scope>
</reference>
<evidence type="ECO:0000256" key="1">
    <source>
        <dbReference type="ARBA" id="ARBA00010820"/>
    </source>
</evidence>
<dbReference type="OMA" id="LTELYPC"/>
<evidence type="ECO:0000256" key="2">
    <source>
        <dbReference type="SAM" id="MobiDB-lite"/>
    </source>
</evidence>
<dbReference type="Pfam" id="PF04504">
    <property type="entry name" value="GeBP-like_DBD"/>
    <property type="match status" value="1"/>
</dbReference>
<dbReference type="AlphaFoldDB" id="J3ME44"/>
<keyword evidence="5" id="KW-1185">Reference proteome</keyword>
<proteinExistence type="inferred from homology"/>
<feature type="domain" description="Glabrous enhancer-binding protein-like DBD" evidence="3">
    <location>
        <begin position="52"/>
        <end position="142"/>
    </location>
</feature>
<feature type="region of interest" description="Disordered" evidence="2">
    <location>
        <begin position="1"/>
        <end position="47"/>
    </location>
</feature>
<dbReference type="STRING" id="4533.J3ME44"/>
<reference evidence="4" key="1">
    <citation type="journal article" date="2013" name="Nat. Commun.">
        <title>Whole-genome sequencing of Oryza brachyantha reveals mechanisms underlying Oryza genome evolution.</title>
        <authorList>
            <person name="Chen J."/>
            <person name="Huang Q."/>
            <person name="Gao D."/>
            <person name="Wang J."/>
            <person name="Lang Y."/>
            <person name="Liu T."/>
            <person name="Li B."/>
            <person name="Bai Z."/>
            <person name="Luis Goicoechea J."/>
            <person name="Liang C."/>
            <person name="Chen C."/>
            <person name="Zhang W."/>
            <person name="Sun S."/>
            <person name="Liao Y."/>
            <person name="Zhang X."/>
            <person name="Yang L."/>
            <person name="Song C."/>
            <person name="Wang M."/>
            <person name="Shi J."/>
            <person name="Liu G."/>
            <person name="Liu J."/>
            <person name="Zhou H."/>
            <person name="Zhou W."/>
            <person name="Yu Q."/>
            <person name="An N."/>
            <person name="Chen Y."/>
            <person name="Cai Q."/>
            <person name="Wang B."/>
            <person name="Liu B."/>
            <person name="Min J."/>
            <person name="Huang Y."/>
            <person name="Wu H."/>
            <person name="Li Z."/>
            <person name="Zhang Y."/>
            <person name="Yin Y."/>
            <person name="Song W."/>
            <person name="Jiang J."/>
            <person name="Jackson S.A."/>
            <person name="Wing R.A."/>
            <person name="Wang J."/>
            <person name="Chen M."/>
        </authorList>
    </citation>
    <scope>NUCLEOTIDE SEQUENCE [LARGE SCALE GENOMIC DNA]</scope>
    <source>
        <strain evidence="4">cv. IRGC 101232</strain>
    </source>
</reference>
<dbReference type="PANTHER" id="PTHR31662:SF31">
    <property type="entry name" value="OS06G0498000 PROTEIN"/>
    <property type="match status" value="1"/>
</dbReference>
<evidence type="ECO:0000259" key="3">
    <source>
        <dbReference type="Pfam" id="PF04504"/>
    </source>
</evidence>
<dbReference type="eggNOG" id="ENOG502R6VD">
    <property type="taxonomic scope" value="Eukaryota"/>
</dbReference>
<dbReference type="GO" id="GO:0005634">
    <property type="term" value="C:nucleus"/>
    <property type="evidence" value="ECO:0007669"/>
    <property type="project" value="TreeGrafter"/>
</dbReference>
<dbReference type="KEGG" id="obr:102722504"/>
<dbReference type="InterPro" id="IPR007592">
    <property type="entry name" value="GEBP"/>
</dbReference>
<dbReference type="GO" id="GO:0006355">
    <property type="term" value="P:regulation of DNA-templated transcription"/>
    <property type="evidence" value="ECO:0007669"/>
    <property type="project" value="InterPro"/>
</dbReference>
<comment type="similarity">
    <text evidence="1">Belongs to the GeBP family.</text>
</comment>
<protein>
    <recommendedName>
        <fullName evidence="3">Glabrous enhancer-binding protein-like DBD domain-containing protein</fullName>
    </recommendedName>
</protein>
<dbReference type="GeneID" id="102722504"/>
<feature type="compositionally biased region" description="Low complexity" evidence="2">
    <location>
        <begin position="9"/>
        <end position="23"/>
    </location>
</feature>
<name>J3ME44_ORYBR</name>
<dbReference type="HOGENOM" id="CLU_076462_1_0_1"/>
<dbReference type="OrthoDB" id="692631at2759"/>
<dbReference type="EnsemblPlants" id="OB06G22880.1">
    <property type="protein sequence ID" value="OB06G22880.1"/>
    <property type="gene ID" value="OB06G22880"/>
</dbReference>
<accession>J3ME44</accession>
<dbReference type="PANTHER" id="PTHR31662">
    <property type="entry name" value="BNAANNG10740D PROTEIN-RELATED"/>
    <property type="match status" value="1"/>
</dbReference>
<dbReference type="Gramene" id="OB06G22880.1">
    <property type="protein sequence ID" value="OB06G22880.1"/>
    <property type="gene ID" value="OB06G22880"/>
</dbReference>
<sequence>MAGELSRHPPSASFDAAGPAASAGDRRDPSSGGSSGSGASGAKKKPSSYELKWCPADEISILEAASSHRQRHGQMPAPDDLLAALRGRLLTETRIDARAISRLLKSLHIRYGATWNRISSRGVVPVKDHDLKIYRLSKSLWGADRGRSKMKMMMMMMKKKKKKKKKAIAHHEPRELWELEALYPCLAAEVEVVEASGLCPAAEGMFRRSFARIGDEKAAVLEAKARKVRLAEVKVRMQREELTKEVAETFLDLFE</sequence>
<evidence type="ECO:0000313" key="4">
    <source>
        <dbReference type="EnsemblPlants" id="OB06G22880.1"/>
    </source>
</evidence>
<dbReference type="InterPro" id="IPR053932">
    <property type="entry name" value="GeBP-like_DBD"/>
</dbReference>